<name>A0ABV6SIQ2_AZOPA</name>
<dbReference type="CDD" id="cd06223">
    <property type="entry name" value="PRTases_typeI"/>
    <property type="match status" value="1"/>
</dbReference>
<dbReference type="Pfam" id="PF13793">
    <property type="entry name" value="Pribosyltran_N"/>
    <property type="match status" value="1"/>
</dbReference>
<dbReference type="PANTHER" id="PTHR10210:SF32">
    <property type="entry name" value="RIBOSE-PHOSPHATE PYROPHOSPHOKINASE 2"/>
    <property type="match status" value="1"/>
</dbReference>
<feature type="domain" description="Ribose-phosphate pyrophosphokinase N-terminal" evidence="8">
    <location>
        <begin position="8"/>
        <end position="126"/>
    </location>
</feature>
<evidence type="ECO:0000313" key="10">
    <source>
        <dbReference type="Proteomes" id="UP001589891"/>
    </source>
</evidence>
<gene>
    <name evidence="9" type="ORF">ACFFGX_07220</name>
</gene>
<evidence type="ECO:0000256" key="3">
    <source>
        <dbReference type="ARBA" id="ARBA00022727"/>
    </source>
</evidence>
<keyword evidence="6" id="KW-0067">ATP-binding</keyword>
<dbReference type="InterPro" id="IPR029057">
    <property type="entry name" value="PRTase-like"/>
</dbReference>
<dbReference type="PANTHER" id="PTHR10210">
    <property type="entry name" value="RIBOSE-PHOSPHATE DIPHOSPHOKINASE FAMILY MEMBER"/>
    <property type="match status" value="1"/>
</dbReference>
<keyword evidence="4" id="KW-0547">Nucleotide-binding</keyword>
<keyword evidence="5" id="KW-0418">Kinase</keyword>
<protein>
    <recommendedName>
        <fullName evidence="1">ribose-phosphate diphosphokinase</fullName>
        <ecNumber evidence="1">2.7.6.1</ecNumber>
    </recommendedName>
</protein>
<organism evidence="9 10">
    <name type="scientific">Azorhizophilus paspali</name>
    <name type="common">Azotobacter paspali</name>
    <dbReference type="NCBI Taxonomy" id="69963"/>
    <lineage>
        <taxon>Bacteria</taxon>
        <taxon>Pseudomonadati</taxon>
        <taxon>Pseudomonadota</taxon>
        <taxon>Gammaproteobacteria</taxon>
        <taxon>Pseudomonadales</taxon>
        <taxon>Pseudomonadaceae</taxon>
        <taxon>Azorhizophilus</taxon>
    </lineage>
</organism>
<keyword evidence="3" id="KW-0545">Nucleotide biosynthesis</keyword>
<evidence type="ECO:0000256" key="1">
    <source>
        <dbReference type="ARBA" id="ARBA00013247"/>
    </source>
</evidence>
<dbReference type="InterPro" id="IPR000836">
    <property type="entry name" value="PRTase_dom"/>
</dbReference>
<evidence type="ECO:0000256" key="4">
    <source>
        <dbReference type="ARBA" id="ARBA00022741"/>
    </source>
</evidence>
<dbReference type="NCBIfam" id="TIGR01251">
    <property type="entry name" value="ribP_PPkin"/>
    <property type="match status" value="1"/>
</dbReference>
<keyword evidence="10" id="KW-1185">Reference proteome</keyword>
<comment type="catalytic activity">
    <reaction evidence="7">
        <text>D-ribose 5-phosphate + ATP = 5-phospho-alpha-D-ribose 1-diphosphate + AMP + H(+)</text>
        <dbReference type="Rhea" id="RHEA:15609"/>
        <dbReference type="ChEBI" id="CHEBI:15378"/>
        <dbReference type="ChEBI" id="CHEBI:30616"/>
        <dbReference type="ChEBI" id="CHEBI:58017"/>
        <dbReference type="ChEBI" id="CHEBI:78346"/>
        <dbReference type="ChEBI" id="CHEBI:456215"/>
        <dbReference type="EC" id="2.7.6.1"/>
    </reaction>
</comment>
<evidence type="ECO:0000313" key="9">
    <source>
        <dbReference type="EMBL" id="MFC0709393.1"/>
    </source>
</evidence>
<dbReference type="Proteomes" id="UP001589891">
    <property type="component" value="Unassembled WGS sequence"/>
</dbReference>
<dbReference type="EMBL" id="JBHLSS010000045">
    <property type="protein sequence ID" value="MFC0709393.1"/>
    <property type="molecule type" value="Genomic_DNA"/>
</dbReference>
<sequence length="326" mass="35125">MSTDLPLLFALHGSEDYAARVARRLGLGLAAHEEREFEDGEHKSRALEPVEGRKAVVFHALHGDDQHSANDKLCHLLFFCAALKDAGARRVQVVAPYLCYARKDRRTKFQDPIVTRYVAALLESCGVDRLTTLEVHNVAAFDNAFRVPSHNIEAAALFAAHFAPLVGATEVVAVSPDAGGAKRAEQFRQELEARIGRSVGSAFMEKYRSDDRISGSLLVGEVRGKVAIVVDDLISTGGTLLRAGQACQAAGASRLFAAAAHGLFTGGTELLDSPVFERIVICDSVPPFRLPAELAARRLEILDSTADVAARLAGEYRLAPMAELPA</sequence>
<evidence type="ECO:0000256" key="6">
    <source>
        <dbReference type="ARBA" id="ARBA00022840"/>
    </source>
</evidence>
<evidence type="ECO:0000256" key="2">
    <source>
        <dbReference type="ARBA" id="ARBA00022679"/>
    </source>
</evidence>
<dbReference type="InterPro" id="IPR029099">
    <property type="entry name" value="Pribosyltran_N"/>
</dbReference>
<dbReference type="SUPFAM" id="SSF53271">
    <property type="entry name" value="PRTase-like"/>
    <property type="match status" value="2"/>
</dbReference>
<dbReference type="EC" id="2.7.6.1" evidence="1"/>
<dbReference type="InterPro" id="IPR005946">
    <property type="entry name" value="Rib-P_diPkinase"/>
</dbReference>
<dbReference type="GO" id="GO:0004749">
    <property type="term" value="F:ribose phosphate diphosphokinase activity"/>
    <property type="evidence" value="ECO:0007669"/>
    <property type="project" value="UniProtKB-EC"/>
</dbReference>
<proteinExistence type="predicted"/>
<dbReference type="Gene3D" id="3.40.50.2020">
    <property type="match status" value="2"/>
</dbReference>
<reference evidence="9 10" key="1">
    <citation type="submission" date="2024-09" db="EMBL/GenBank/DDBJ databases">
        <authorList>
            <person name="Sun Q."/>
            <person name="Mori K."/>
        </authorList>
    </citation>
    <scope>NUCLEOTIDE SEQUENCE [LARGE SCALE GENOMIC DNA]</scope>
    <source>
        <strain evidence="9 10">NCAIM B.01794</strain>
    </source>
</reference>
<dbReference type="SMART" id="SM01400">
    <property type="entry name" value="Pribosyltran_N"/>
    <property type="match status" value="1"/>
</dbReference>
<accession>A0ABV6SIQ2</accession>
<dbReference type="Pfam" id="PF14572">
    <property type="entry name" value="Pribosyl_synth"/>
    <property type="match status" value="1"/>
</dbReference>
<keyword evidence="2 9" id="KW-0808">Transferase</keyword>
<evidence type="ECO:0000256" key="7">
    <source>
        <dbReference type="ARBA" id="ARBA00049535"/>
    </source>
</evidence>
<comment type="caution">
    <text evidence="9">The sequence shown here is derived from an EMBL/GenBank/DDBJ whole genome shotgun (WGS) entry which is preliminary data.</text>
</comment>
<evidence type="ECO:0000256" key="5">
    <source>
        <dbReference type="ARBA" id="ARBA00022777"/>
    </source>
</evidence>
<dbReference type="RefSeq" id="WP_376944264.1">
    <property type="nucleotide sequence ID" value="NZ_CP171449.1"/>
</dbReference>
<evidence type="ECO:0000259" key="8">
    <source>
        <dbReference type="Pfam" id="PF13793"/>
    </source>
</evidence>